<dbReference type="Ensembl" id="ENSLBET00000039794.1">
    <property type="protein sequence ID" value="ENSLBEP00000038227.1"/>
    <property type="gene ID" value="ENSLBEG00000028492.1"/>
</dbReference>
<feature type="compositionally biased region" description="Polar residues" evidence="2">
    <location>
        <begin position="365"/>
        <end position="377"/>
    </location>
</feature>
<feature type="compositionally biased region" description="Basic residues" evidence="2">
    <location>
        <begin position="109"/>
        <end position="133"/>
    </location>
</feature>
<reference evidence="4" key="2">
    <citation type="submission" date="2025-09" db="UniProtKB">
        <authorList>
            <consortium name="Ensembl"/>
        </authorList>
    </citation>
    <scope>IDENTIFICATION</scope>
</reference>
<keyword evidence="1" id="KW-0156">Chromatin regulator</keyword>
<reference evidence="4" key="1">
    <citation type="submission" date="2025-08" db="UniProtKB">
        <authorList>
            <consortium name="Ensembl"/>
        </authorList>
    </citation>
    <scope>IDENTIFICATION</scope>
</reference>
<dbReference type="PANTHER" id="PTHR46462:SF1">
    <property type="entry name" value="HISTONE-LYSINE N-METHYLTRANSFERASE SETD5"/>
    <property type="match status" value="1"/>
</dbReference>
<feature type="region of interest" description="Disordered" evidence="2">
    <location>
        <begin position="72"/>
        <end position="139"/>
    </location>
</feature>
<feature type="region of interest" description="Disordered" evidence="2">
    <location>
        <begin position="333"/>
        <end position="386"/>
    </location>
</feature>
<keyword evidence="5" id="KW-1185">Reference proteome</keyword>
<dbReference type="PROSITE" id="PS50280">
    <property type="entry name" value="SET"/>
    <property type="match status" value="1"/>
</dbReference>
<dbReference type="SUPFAM" id="SSF82199">
    <property type="entry name" value="SET domain"/>
    <property type="match status" value="1"/>
</dbReference>
<dbReference type="SMART" id="SM00317">
    <property type="entry name" value="SET"/>
    <property type="match status" value="1"/>
</dbReference>
<evidence type="ECO:0000259" key="3">
    <source>
        <dbReference type="PROSITE" id="PS50280"/>
    </source>
</evidence>
<evidence type="ECO:0000313" key="4">
    <source>
        <dbReference type="Ensembl" id="ENSLBEP00000038227.1"/>
    </source>
</evidence>
<dbReference type="GeneTree" id="ENSGT00940000157446"/>
<protein>
    <submittedName>
        <fullName evidence="4">SET domain containing 5</fullName>
    </submittedName>
</protein>
<dbReference type="GO" id="GO:0070210">
    <property type="term" value="C:Rpd3L-Expanded complex"/>
    <property type="evidence" value="ECO:0007669"/>
    <property type="project" value="TreeGrafter"/>
</dbReference>
<dbReference type="Proteomes" id="UP000261660">
    <property type="component" value="Unplaced"/>
</dbReference>
<dbReference type="GO" id="GO:0006325">
    <property type="term" value="P:chromatin organization"/>
    <property type="evidence" value="ECO:0007669"/>
    <property type="project" value="UniProtKB-KW"/>
</dbReference>
<proteinExistence type="predicted"/>
<dbReference type="STRING" id="56723.ENSLBEP00000038227"/>
<dbReference type="Pfam" id="PF00856">
    <property type="entry name" value="SET"/>
    <property type="match status" value="1"/>
</dbReference>
<organism evidence="4 5">
    <name type="scientific">Labrus bergylta</name>
    <name type="common">ballan wrasse</name>
    <dbReference type="NCBI Taxonomy" id="56723"/>
    <lineage>
        <taxon>Eukaryota</taxon>
        <taxon>Metazoa</taxon>
        <taxon>Chordata</taxon>
        <taxon>Craniata</taxon>
        <taxon>Vertebrata</taxon>
        <taxon>Euteleostomi</taxon>
        <taxon>Actinopterygii</taxon>
        <taxon>Neopterygii</taxon>
        <taxon>Teleostei</taxon>
        <taxon>Neoteleostei</taxon>
        <taxon>Acanthomorphata</taxon>
        <taxon>Eupercaria</taxon>
        <taxon>Labriformes</taxon>
        <taxon>Labridae</taxon>
        <taxon>Labrus</taxon>
    </lineage>
</organism>
<feature type="compositionally biased region" description="Polar residues" evidence="2">
    <location>
        <begin position="87"/>
        <end position="105"/>
    </location>
</feature>
<dbReference type="InterPro" id="IPR046341">
    <property type="entry name" value="SET_dom_sf"/>
</dbReference>
<dbReference type="AlphaFoldDB" id="A0A3Q3GUU3"/>
<evidence type="ECO:0000313" key="5">
    <source>
        <dbReference type="Proteomes" id="UP000261660"/>
    </source>
</evidence>
<dbReference type="PANTHER" id="PTHR46462">
    <property type="entry name" value="UPSET, ISOFORM A"/>
    <property type="match status" value="1"/>
</dbReference>
<evidence type="ECO:0000256" key="1">
    <source>
        <dbReference type="ARBA" id="ARBA00022853"/>
    </source>
</evidence>
<name>A0A3Q3GUU3_9LABR</name>
<dbReference type="GO" id="GO:0034967">
    <property type="term" value="C:Set3 complex"/>
    <property type="evidence" value="ECO:0007669"/>
    <property type="project" value="TreeGrafter"/>
</dbReference>
<evidence type="ECO:0000256" key="2">
    <source>
        <dbReference type="SAM" id="MobiDB-lite"/>
    </source>
</evidence>
<dbReference type="Gene3D" id="2.170.270.10">
    <property type="entry name" value="SET domain"/>
    <property type="match status" value="1"/>
</dbReference>
<dbReference type="GO" id="GO:0006355">
    <property type="term" value="P:regulation of DNA-templated transcription"/>
    <property type="evidence" value="ECO:0007669"/>
    <property type="project" value="TreeGrafter"/>
</dbReference>
<accession>A0A3Q3GUU3</accession>
<feature type="domain" description="SET" evidence="3">
    <location>
        <begin position="199"/>
        <end position="325"/>
    </location>
</feature>
<dbReference type="InParanoid" id="A0A3Q3GUU3"/>
<sequence>MARPLPLPTASPLSQTIIPRMDLNGVVRGSRYHDTTEDNSVDSDSSSDEDGAVASWCHCSLTPDGLLIKCDNSGESSATESGDEEVSPSTISYTATQHTPTSIKLTVNRVKRSKSKKRKKSTEKARGTPKGKKAFREGSRKSMRMKVIYPSQSDIFDTDGWETKIRQWTDQYEEALANQYSADVQTLLQLHRTASNTVSKTESGATPPPSNTQIHKHRKILRAAKTLEPDTLIIEYRGKVMLKQQFEVNGHFFKKPYPFVLFYSKFNDVEMCVDARTFGNDARFIRRSCTPNAEVRHMIAEGMIHLCIYAVSQITKDAELDIFHLPLNKSLPRESLLSPPSLPPPSSLVGAETRRRKARRRELEGSTSGDSNQTPDQIQEAKDSIGTSDAEVCVKNGYT</sequence>
<dbReference type="InterPro" id="IPR001214">
    <property type="entry name" value="SET_dom"/>
</dbReference>